<comment type="caution">
    <text evidence="2">The sequence shown here is derived from an EMBL/GenBank/DDBJ whole genome shotgun (WGS) entry which is preliminary data.</text>
</comment>
<keyword evidence="1" id="KW-0812">Transmembrane</keyword>
<feature type="transmembrane region" description="Helical" evidence="1">
    <location>
        <begin position="371"/>
        <end position="390"/>
    </location>
</feature>
<dbReference type="AlphaFoldDB" id="A0A974ADS3"/>
<dbReference type="RefSeq" id="WP_176528766.1">
    <property type="nucleotide sequence ID" value="NZ_CP088022.1"/>
</dbReference>
<dbReference type="EMBL" id="JABWSX010000001">
    <property type="protein sequence ID" value="NVL04528.1"/>
    <property type="molecule type" value="Genomic_DNA"/>
</dbReference>
<gene>
    <name evidence="2" type="ORF">HU230_01945</name>
</gene>
<proteinExistence type="predicted"/>
<feature type="transmembrane region" description="Helical" evidence="1">
    <location>
        <begin position="319"/>
        <end position="350"/>
    </location>
</feature>
<feature type="transmembrane region" description="Helical" evidence="1">
    <location>
        <begin position="280"/>
        <end position="299"/>
    </location>
</feature>
<name>A0A974ADS3_9BRAD</name>
<keyword evidence="1" id="KW-1133">Transmembrane helix</keyword>
<keyword evidence="1" id="KW-0472">Membrane</keyword>
<evidence type="ECO:0000256" key="1">
    <source>
        <dbReference type="SAM" id="Phobius"/>
    </source>
</evidence>
<organism evidence="2">
    <name type="scientific">Bradyrhizobium quebecense</name>
    <dbReference type="NCBI Taxonomy" id="2748629"/>
    <lineage>
        <taxon>Bacteria</taxon>
        <taxon>Pseudomonadati</taxon>
        <taxon>Pseudomonadota</taxon>
        <taxon>Alphaproteobacteria</taxon>
        <taxon>Hyphomicrobiales</taxon>
        <taxon>Nitrobacteraceae</taxon>
        <taxon>Bradyrhizobium</taxon>
    </lineage>
</organism>
<sequence length="407" mass="45725">MDRYILVYQRRDLSDSVFRTITDRICRRSGDFWFALVAKSAAAPDNVDGNLSGTIFVFKSKEDWRTGPQEKVRTAINEMNAARLSLASDRDRVIEESLVYGRKALADSADVWINFVLERNGELRVDRPAFSDDDLAYASRAFATQEGHDFDKWIADQGYFFLRDIAHQHQHHDHAVDTILILQRKDAADVSWRRNLLFSLQFYIISNRRSRDPRALIQAKGILAYFESFLGICRSRLEARFDQIPRFEIEALRNSLDASIEERALEQSIQAGRSAKTSNFRVTVLAVLAPTLALIGVALQPHIGGAENLKEFPALNHTAWFISSYAVEILAITVLLATSAMAIQFAVGSLARRGSYSRQLLAFGIANQRGAFFASLLIALVSAGAGMYFGRASLMELLELFEGLFGR</sequence>
<evidence type="ECO:0000313" key="2">
    <source>
        <dbReference type="EMBL" id="NVL04528.1"/>
    </source>
</evidence>
<reference evidence="2" key="1">
    <citation type="submission" date="2020-06" db="EMBL/GenBank/DDBJ databases">
        <title>Whole Genome Sequence of Bradyrhizobium sp. Strain 66S1MB.</title>
        <authorList>
            <person name="Bromfield E."/>
            <person name="Cloutier S."/>
        </authorList>
    </citation>
    <scope>NUCLEOTIDE SEQUENCE</scope>
    <source>
        <strain evidence="2">66S1MB</strain>
    </source>
</reference>
<protein>
    <submittedName>
        <fullName evidence="2">Uncharacterized protein</fullName>
    </submittedName>
</protein>
<accession>A0A974ADS3</accession>